<dbReference type="EMBL" id="GL996515">
    <property type="protein sequence ID" value="EGV64797.1"/>
    <property type="molecule type" value="Genomic_DNA"/>
</dbReference>
<evidence type="ECO:0000313" key="2">
    <source>
        <dbReference type="Proteomes" id="UP000000707"/>
    </source>
</evidence>
<evidence type="ECO:0000313" key="1">
    <source>
        <dbReference type="EMBL" id="EGV64797.1"/>
    </source>
</evidence>
<name>G3B0T4_CANTC</name>
<sequence length="52" mass="5792">MIVVLVLVLLVVSSFLLNTGFEYQGKILVCVSTILLGIHRLITFSEEEKLSL</sequence>
<dbReference type="HOGENOM" id="CLU_3087049_0_0_1"/>
<organism evidence="2">
    <name type="scientific">Candida tenuis (strain ATCC 10573 / BCRC 21748 / CBS 615 / JCM 9827 / NBRC 10315 / NRRL Y-1498 / VKM Y-70)</name>
    <name type="common">Yeast</name>
    <name type="synonym">Yamadazyma tenuis</name>
    <dbReference type="NCBI Taxonomy" id="590646"/>
    <lineage>
        <taxon>Eukaryota</taxon>
        <taxon>Fungi</taxon>
        <taxon>Dikarya</taxon>
        <taxon>Ascomycota</taxon>
        <taxon>Saccharomycotina</taxon>
        <taxon>Pichiomycetes</taxon>
        <taxon>Debaryomycetaceae</taxon>
        <taxon>Yamadazyma</taxon>
    </lineage>
</organism>
<gene>
    <name evidence="1" type="ORF">CANTEDRAFT_113568</name>
</gene>
<reference evidence="1 2" key="1">
    <citation type="journal article" date="2011" name="Proc. Natl. Acad. Sci. U.S.A.">
        <title>Comparative genomics of xylose-fermenting fungi for enhanced biofuel production.</title>
        <authorList>
            <person name="Wohlbach D.J."/>
            <person name="Kuo A."/>
            <person name="Sato T.K."/>
            <person name="Potts K.M."/>
            <person name="Salamov A.A."/>
            <person name="LaButti K.M."/>
            <person name="Sun H."/>
            <person name="Clum A."/>
            <person name="Pangilinan J.L."/>
            <person name="Lindquist E.A."/>
            <person name="Lucas S."/>
            <person name="Lapidus A."/>
            <person name="Jin M."/>
            <person name="Gunawan C."/>
            <person name="Balan V."/>
            <person name="Dale B.E."/>
            <person name="Jeffries T.W."/>
            <person name="Zinkel R."/>
            <person name="Barry K.W."/>
            <person name="Grigoriev I.V."/>
            <person name="Gasch A.P."/>
        </authorList>
    </citation>
    <scope>NUCLEOTIDE SEQUENCE [LARGE SCALE GENOMIC DNA]</scope>
    <source>
        <strain evidence="2">ATCC 10573 / BCRC 21748 / CBS 615 / JCM 9827 / NBRC 10315 / NRRL Y-1498 / VKM Y-70</strain>
    </source>
</reference>
<proteinExistence type="predicted"/>
<protein>
    <submittedName>
        <fullName evidence="1">Uncharacterized protein</fullName>
    </submittedName>
</protein>
<dbReference type="AlphaFoldDB" id="G3B0T4"/>
<accession>G3B0T4</accession>
<dbReference type="Proteomes" id="UP000000707">
    <property type="component" value="Unassembled WGS sequence"/>
</dbReference>
<keyword evidence="2" id="KW-1185">Reference proteome</keyword>